<protein>
    <submittedName>
        <fullName evidence="2">Uncharacterized protein</fullName>
    </submittedName>
</protein>
<dbReference type="Pfam" id="PF02452">
    <property type="entry name" value="PemK_toxin"/>
    <property type="match status" value="1"/>
</dbReference>
<dbReference type="InterPro" id="IPR011067">
    <property type="entry name" value="Plasmid_toxin/cell-grow_inhib"/>
</dbReference>
<dbReference type="GO" id="GO:0003677">
    <property type="term" value="F:DNA binding"/>
    <property type="evidence" value="ECO:0007669"/>
    <property type="project" value="InterPro"/>
</dbReference>
<dbReference type="Proteomes" id="UP000000305">
    <property type="component" value="Unassembled WGS sequence"/>
</dbReference>
<keyword evidence="1" id="KW-0812">Transmembrane</keyword>
<reference evidence="2 3" key="1">
    <citation type="journal article" date="2011" name="Science">
        <title>The ecoresponsive genome of Daphnia pulex.</title>
        <authorList>
            <person name="Colbourne J.K."/>
            <person name="Pfrender M.E."/>
            <person name="Gilbert D."/>
            <person name="Thomas W.K."/>
            <person name="Tucker A."/>
            <person name="Oakley T.H."/>
            <person name="Tokishita S."/>
            <person name="Aerts A."/>
            <person name="Arnold G.J."/>
            <person name="Basu M.K."/>
            <person name="Bauer D.J."/>
            <person name="Caceres C.E."/>
            <person name="Carmel L."/>
            <person name="Casola C."/>
            <person name="Choi J.H."/>
            <person name="Detter J.C."/>
            <person name="Dong Q."/>
            <person name="Dusheyko S."/>
            <person name="Eads B.D."/>
            <person name="Frohlich T."/>
            <person name="Geiler-Samerotte K.A."/>
            <person name="Gerlach D."/>
            <person name="Hatcher P."/>
            <person name="Jogdeo S."/>
            <person name="Krijgsveld J."/>
            <person name="Kriventseva E.V."/>
            <person name="Kultz D."/>
            <person name="Laforsch C."/>
            <person name="Lindquist E."/>
            <person name="Lopez J."/>
            <person name="Manak J.R."/>
            <person name="Muller J."/>
            <person name="Pangilinan J."/>
            <person name="Patwardhan R.P."/>
            <person name="Pitluck S."/>
            <person name="Pritham E.J."/>
            <person name="Rechtsteiner A."/>
            <person name="Rho M."/>
            <person name="Rogozin I.B."/>
            <person name="Sakarya O."/>
            <person name="Salamov A."/>
            <person name="Schaack S."/>
            <person name="Shapiro H."/>
            <person name="Shiga Y."/>
            <person name="Skalitzky C."/>
            <person name="Smith Z."/>
            <person name="Souvorov A."/>
            <person name="Sung W."/>
            <person name="Tang Z."/>
            <person name="Tsuchiya D."/>
            <person name="Tu H."/>
            <person name="Vos H."/>
            <person name="Wang M."/>
            <person name="Wolf Y.I."/>
            <person name="Yamagata H."/>
            <person name="Yamada T."/>
            <person name="Ye Y."/>
            <person name="Shaw J.R."/>
            <person name="Andrews J."/>
            <person name="Crease T.J."/>
            <person name="Tang H."/>
            <person name="Lucas S.M."/>
            <person name="Robertson H.M."/>
            <person name="Bork P."/>
            <person name="Koonin E.V."/>
            <person name="Zdobnov E.M."/>
            <person name="Grigoriev I.V."/>
            <person name="Lynch M."/>
            <person name="Boore J.L."/>
        </authorList>
    </citation>
    <scope>NUCLEOTIDE SEQUENCE [LARGE SCALE GENOMIC DNA]</scope>
</reference>
<dbReference type="InParanoid" id="E9I1U0"/>
<gene>
    <name evidence="2" type="ORF">DAPPUDRAFT_120603</name>
</gene>
<keyword evidence="3" id="KW-1185">Reference proteome</keyword>
<dbReference type="AlphaFoldDB" id="E9I1U0"/>
<evidence type="ECO:0000313" key="2">
    <source>
        <dbReference type="EMBL" id="EFX62040.1"/>
    </source>
</evidence>
<keyword evidence="1" id="KW-0472">Membrane</keyword>
<evidence type="ECO:0000256" key="1">
    <source>
        <dbReference type="SAM" id="Phobius"/>
    </source>
</evidence>
<dbReference type="Gene3D" id="2.30.30.110">
    <property type="match status" value="1"/>
</dbReference>
<name>E9I1U0_DAPPU</name>
<sequence length="821" mass="89445">MASIFASPTSLSSVYNETSVAEINAATTVATAKLLYVFKGNGKFNFFSNDLDTEVGILLAHPNMDDVADTTKRLLWLKIPAERVINFSVLGVPWYEFDAGTKLYIYRTGTAATQVRSSSGSGNQDVVVIGGGQVADTSAIDTTGSEYQEALAVATGVETNILVYVVPATPIFHAVRFEFGGGNIATYYLYVNGVKKAQFITWWNTGMNGVWDFKSAIPGGLIIEGGSQINRLDQNITIQEARLKELKTELALALIFGTAIAFSLPCLFRLVAFLFLTVSGELQDLYPLRSEIDGLDERVHTKIVDYTDPSGVDKQVTVNDTLLHVKSHGALTGGGFGALQLSETGSIIHKGVYDGTTNTIPANTGIIGHARAATPGDSDQTIRLTAGNPSADNVAPANIFALDTNGFLHGFDGTNWDRITATAGSLNVNITNPLNVNIAGVYDVGTNPTPDNVGIILNVRAAAPDDTTQTFRPTGGSPTADDIVSADTFGIDTNSFGMVYDGTAWDRLLGFSGRAGVAATFTTSTKPAGRYRIALNWTWSINVNNQDAIQGIYIDNTLVDDEMRQELSETANQRIPWYRVVYVDFVGNTTHTIELRAENIGMGITTDNRTAEPIRSNVRWKMNLKPENYAKLAMQGMIIESCDDGFAAHHDLLKGVLGFGNTRSACIEDYQAAVEQWYTVHTNKGRSAGCWMSVLRRPSGATPNRDPMKWEVWALDLSLLRSKNPSLDVDPDKDARPYLIISDTNYTSITGNCTCLPLSSQSFLVSYEEHIQKDSLNNLKDDSWVHCHAIQTLEKTFLRTRIGILQNNLAQNSIIKKLKAF</sequence>
<dbReference type="HOGENOM" id="CLU_344617_0_0_1"/>
<dbReference type="InterPro" id="IPR003477">
    <property type="entry name" value="PemK-like"/>
</dbReference>
<dbReference type="EMBL" id="GL733877">
    <property type="protein sequence ID" value="EFX62040.1"/>
    <property type="molecule type" value="Genomic_DNA"/>
</dbReference>
<accession>E9I1U0</accession>
<keyword evidence="1" id="KW-1133">Transmembrane helix</keyword>
<proteinExistence type="predicted"/>
<organism evidence="2 3">
    <name type="scientific">Daphnia pulex</name>
    <name type="common">Water flea</name>
    <dbReference type="NCBI Taxonomy" id="6669"/>
    <lineage>
        <taxon>Eukaryota</taxon>
        <taxon>Metazoa</taxon>
        <taxon>Ecdysozoa</taxon>
        <taxon>Arthropoda</taxon>
        <taxon>Crustacea</taxon>
        <taxon>Branchiopoda</taxon>
        <taxon>Diplostraca</taxon>
        <taxon>Cladocera</taxon>
        <taxon>Anomopoda</taxon>
        <taxon>Daphniidae</taxon>
        <taxon>Daphnia</taxon>
    </lineage>
</organism>
<evidence type="ECO:0000313" key="3">
    <source>
        <dbReference type="Proteomes" id="UP000000305"/>
    </source>
</evidence>
<dbReference type="KEGG" id="dpx:DAPPUDRAFT_120603"/>
<feature type="transmembrane region" description="Helical" evidence="1">
    <location>
        <begin position="250"/>
        <end position="276"/>
    </location>
</feature>
<dbReference type="SUPFAM" id="SSF50118">
    <property type="entry name" value="Cell growth inhibitor/plasmid maintenance toxic component"/>
    <property type="match status" value="1"/>
</dbReference>